<evidence type="ECO:0000256" key="2">
    <source>
        <dbReference type="SAM" id="MobiDB-lite"/>
    </source>
</evidence>
<evidence type="ECO:0000313" key="4">
    <source>
        <dbReference type="EMBL" id="KAG2394282.1"/>
    </source>
</evidence>
<dbReference type="InterPro" id="IPR000949">
    <property type="entry name" value="ELM2_dom"/>
</dbReference>
<reference evidence="4 5" key="1">
    <citation type="journal article" date="2018" name="BMC Genomics">
        <title>The genome of Naegleria lovaniensis, the basis for a comparative approach to unravel pathogenicity factors of the human pathogenic amoeba N. fowleri.</title>
        <authorList>
            <person name="Liechti N."/>
            <person name="Schurch N."/>
            <person name="Bruggmann R."/>
            <person name="Wittwer M."/>
        </authorList>
    </citation>
    <scope>NUCLEOTIDE SEQUENCE [LARGE SCALE GENOMIC DNA]</scope>
    <source>
        <strain evidence="4 5">ATCC 30569</strain>
    </source>
</reference>
<feature type="compositionally biased region" description="Low complexity" evidence="2">
    <location>
        <begin position="85"/>
        <end position="99"/>
    </location>
</feature>
<feature type="region of interest" description="Disordered" evidence="2">
    <location>
        <begin position="393"/>
        <end position="429"/>
    </location>
</feature>
<feature type="compositionally biased region" description="Polar residues" evidence="2">
    <location>
        <begin position="360"/>
        <end position="374"/>
    </location>
</feature>
<comment type="caution">
    <text evidence="4">The sequence shown here is derived from an EMBL/GenBank/DDBJ whole genome shotgun (WGS) entry which is preliminary data.</text>
</comment>
<dbReference type="GeneID" id="68096501"/>
<feature type="compositionally biased region" description="Polar residues" evidence="2">
    <location>
        <begin position="75"/>
        <end position="84"/>
    </location>
</feature>
<protein>
    <recommendedName>
        <fullName evidence="3">ELM2 domain-containing protein</fullName>
    </recommendedName>
</protein>
<dbReference type="AlphaFoldDB" id="A0AA88KSL9"/>
<feature type="compositionally biased region" description="Polar residues" evidence="2">
    <location>
        <begin position="29"/>
        <end position="40"/>
    </location>
</feature>
<feature type="compositionally biased region" description="Acidic residues" evidence="2">
    <location>
        <begin position="347"/>
        <end position="357"/>
    </location>
</feature>
<feature type="domain" description="ELM2" evidence="3">
    <location>
        <begin position="152"/>
        <end position="257"/>
    </location>
</feature>
<feature type="compositionally biased region" description="Polar residues" evidence="2">
    <location>
        <begin position="47"/>
        <end position="58"/>
    </location>
</feature>
<feature type="compositionally biased region" description="Low complexity" evidence="2">
    <location>
        <begin position="126"/>
        <end position="142"/>
    </location>
</feature>
<dbReference type="RefSeq" id="XP_044556176.1">
    <property type="nucleotide sequence ID" value="XM_044693642.1"/>
</dbReference>
<name>A0AA88KSL9_NAELO</name>
<evidence type="ECO:0000256" key="1">
    <source>
        <dbReference type="ARBA" id="ARBA00023242"/>
    </source>
</evidence>
<feature type="region of interest" description="Disordered" evidence="2">
    <location>
        <begin position="1"/>
        <end position="153"/>
    </location>
</feature>
<feature type="region of interest" description="Disordered" evidence="2">
    <location>
        <begin position="329"/>
        <end position="374"/>
    </location>
</feature>
<sequence length="543" mass="60537">MPPSSPLLPSTKTPTTKPPKGISPAGTIPTPSFKSSNAPTPSCALPTKTTPLRNNNHCSDTSPFTPSSTNTTTSLHQTPSCSYQHSPTSSHPTSKSFPFHTPPLSNQISPHARLYLSSPRDPMIKSTPPSSSLDSSLNQQQPCQTENGDQPHSCKIGPMHQATLPTLCPKPKQFPITYSQRIGQCVWTPLELMVPSVAETCSRNVICDTLEKLEAFEKFCLKIVKNPDDYRQDKALEILHTFNLDIHQAKRFIKEHPMQITTQPLLTSEQSLKVFNALSQFHLYNGCLRELHRQVIPEVPYSTLVCHFFLNKKNKSAIPKSLTRIINHGRRLMQQQKLSTATTNSDESSEDDEDDETYHDGSQLSQPSQNSTLHTISAHSTRANEALNRHHAIHSKSNNNNEDEPSSGDERVPESSDNEESNSSGEEENHNDAIKYQPLLHPTHCHTNHFLHNNNHHFGTTTVTNHQDVNYLLSSDSEEADMFSNEGETYIGQKAAEIHSGGSSSSAEEAMYIAIENEDSSSTTEVFNFEHNQMFEFHPPTFE</sequence>
<gene>
    <name evidence="4" type="ORF">C9374_004046</name>
</gene>
<evidence type="ECO:0000259" key="3">
    <source>
        <dbReference type="PROSITE" id="PS51156"/>
    </source>
</evidence>
<feature type="compositionally biased region" description="Low complexity" evidence="2">
    <location>
        <begin position="59"/>
        <end position="74"/>
    </location>
</feature>
<dbReference type="EMBL" id="PYSW02000001">
    <property type="protein sequence ID" value="KAG2394282.1"/>
    <property type="molecule type" value="Genomic_DNA"/>
</dbReference>
<evidence type="ECO:0000313" key="5">
    <source>
        <dbReference type="Proteomes" id="UP000816034"/>
    </source>
</evidence>
<dbReference type="PROSITE" id="PS51156">
    <property type="entry name" value="ELM2"/>
    <property type="match status" value="1"/>
</dbReference>
<accession>A0AA88KSL9</accession>
<proteinExistence type="predicted"/>
<keyword evidence="5" id="KW-1185">Reference proteome</keyword>
<dbReference type="Proteomes" id="UP000816034">
    <property type="component" value="Unassembled WGS sequence"/>
</dbReference>
<keyword evidence="1" id="KW-0539">Nucleus</keyword>
<organism evidence="4 5">
    <name type="scientific">Naegleria lovaniensis</name>
    <name type="common">Amoeba</name>
    <dbReference type="NCBI Taxonomy" id="51637"/>
    <lineage>
        <taxon>Eukaryota</taxon>
        <taxon>Discoba</taxon>
        <taxon>Heterolobosea</taxon>
        <taxon>Tetramitia</taxon>
        <taxon>Eutetramitia</taxon>
        <taxon>Vahlkampfiidae</taxon>
        <taxon>Naegleria</taxon>
    </lineage>
</organism>
<feature type="compositionally biased region" description="Low complexity" evidence="2">
    <location>
        <begin position="7"/>
        <end position="20"/>
    </location>
</feature>